<dbReference type="OrthoDB" id="5971719at2759"/>
<keyword evidence="3" id="KW-1185">Reference proteome</keyword>
<dbReference type="Proteomes" id="UP000673691">
    <property type="component" value="Unassembled WGS sequence"/>
</dbReference>
<accession>A0A8H7ZSL7</accession>
<comment type="caution">
    <text evidence="2">The sequence shown here is derived from an EMBL/GenBank/DDBJ whole genome shotgun (WGS) entry which is preliminary data.</text>
</comment>
<evidence type="ECO:0000256" key="1">
    <source>
        <dbReference type="SAM" id="MobiDB-lite"/>
    </source>
</evidence>
<gene>
    <name evidence="2" type="ORF">BJ554DRAFT_1101</name>
</gene>
<evidence type="ECO:0000313" key="3">
    <source>
        <dbReference type="Proteomes" id="UP000673691"/>
    </source>
</evidence>
<feature type="compositionally biased region" description="Low complexity" evidence="1">
    <location>
        <begin position="14"/>
        <end position="27"/>
    </location>
</feature>
<reference evidence="2 3" key="1">
    <citation type="journal article" name="Sci. Rep.">
        <title>Genome-scale phylogenetic analyses confirm Olpidium as the closest living zoosporic fungus to the non-flagellated, terrestrial fungi.</title>
        <authorList>
            <person name="Chang Y."/>
            <person name="Rochon D."/>
            <person name="Sekimoto S."/>
            <person name="Wang Y."/>
            <person name="Chovatia M."/>
            <person name="Sandor L."/>
            <person name="Salamov A."/>
            <person name="Grigoriev I.V."/>
            <person name="Stajich J.E."/>
            <person name="Spatafora J.W."/>
        </authorList>
    </citation>
    <scope>NUCLEOTIDE SEQUENCE [LARGE SCALE GENOMIC DNA]</scope>
    <source>
        <strain evidence="2">S191</strain>
    </source>
</reference>
<sequence>MWKSTVGHEDKLKAAGLGAGSAAGAAADDNDDWKTDANFVNDVSEKETRWGSKGVPGSGRDDEKLAKKVISEHEAAVKNEYHSKPNFSTGYGGKFGVPSPVVAAGGAARRGVRSSVPTGPEEAEGGVAGS</sequence>
<feature type="compositionally biased region" description="Basic and acidic residues" evidence="1">
    <location>
        <begin position="1"/>
        <end position="13"/>
    </location>
</feature>
<protein>
    <submittedName>
        <fullName evidence="2">Uncharacterized protein</fullName>
    </submittedName>
</protein>
<organism evidence="2 3">
    <name type="scientific">Olpidium bornovanus</name>
    <dbReference type="NCBI Taxonomy" id="278681"/>
    <lineage>
        <taxon>Eukaryota</taxon>
        <taxon>Fungi</taxon>
        <taxon>Fungi incertae sedis</taxon>
        <taxon>Olpidiomycota</taxon>
        <taxon>Olpidiomycotina</taxon>
        <taxon>Olpidiomycetes</taxon>
        <taxon>Olpidiales</taxon>
        <taxon>Olpidiaceae</taxon>
        <taxon>Olpidium</taxon>
    </lineage>
</organism>
<dbReference type="EMBL" id="JAEFCI010008159">
    <property type="protein sequence ID" value="KAG5458637.1"/>
    <property type="molecule type" value="Genomic_DNA"/>
</dbReference>
<name>A0A8H7ZSL7_9FUNG</name>
<feature type="region of interest" description="Disordered" evidence="1">
    <location>
        <begin position="105"/>
        <end position="130"/>
    </location>
</feature>
<evidence type="ECO:0000313" key="2">
    <source>
        <dbReference type="EMBL" id="KAG5458637.1"/>
    </source>
</evidence>
<feature type="compositionally biased region" description="Low complexity" evidence="1">
    <location>
        <begin position="105"/>
        <end position="116"/>
    </location>
</feature>
<dbReference type="AlphaFoldDB" id="A0A8H7ZSL7"/>
<proteinExistence type="predicted"/>
<feature type="region of interest" description="Disordered" evidence="1">
    <location>
        <begin position="1"/>
        <end position="40"/>
    </location>
</feature>